<dbReference type="GO" id="GO:0070979">
    <property type="term" value="P:protein K11-linked ubiquitination"/>
    <property type="evidence" value="ECO:0007669"/>
    <property type="project" value="TreeGrafter"/>
</dbReference>
<dbReference type="OrthoDB" id="2110451at2759"/>
<feature type="compositionally biased region" description="Polar residues" evidence="6">
    <location>
        <begin position="719"/>
        <end position="728"/>
    </location>
</feature>
<dbReference type="InterPro" id="IPR024977">
    <property type="entry name" value="Apc4-like_WD40_dom"/>
</dbReference>
<dbReference type="GO" id="GO:0051301">
    <property type="term" value="P:cell division"/>
    <property type="evidence" value="ECO:0007669"/>
    <property type="project" value="UniProtKB-KW"/>
</dbReference>
<dbReference type="Proteomes" id="UP000192223">
    <property type="component" value="Unplaced"/>
</dbReference>
<feature type="region of interest" description="Disordered" evidence="6">
    <location>
        <begin position="709"/>
        <end position="728"/>
    </location>
</feature>
<evidence type="ECO:0000256" key="3">
    <source>
        <dbReference type="ARBA" id="ARBA00022776"/>
    </source>
</evidence>
<dbReference type="Pfam" id="PF12896">
    <property type="entry name" value="ANAPC4"/>
    <property type="match status" value="1"/>
</dbReference>
<keyword evidence="5" id="KW-0131">Cell cycle</keyword>
<keyword evidence="3" id="KW-0498">Mitosis</keyword>
<keyword evidence="4" id="KW-0833">Ubl conjugation pathway</keyword>
<feature type="domain" description="Anaphase-promoting complex subunit 4 long" evidence="8">
    <location>
        <begin position="230"/>
        <end position="426"/>
    </location>
</feature>
<feature type="domain" description="Anaphase-promoting complex subunit 4-like WD40" evidence="7">
    <location>
        <begin position="21"/>
        <end position="108"/>
    </location>
</feature>
<dbReference type="CTD" id="31835"/>
<dbReference type="Pfam" id="PF23405">
    <property type="entry name" value="WD40_APC4_C-half"/>
    <property type="match status" value="1"/>
</dbReference>
<dbReference type="PANTHER" id="PTHR13260">
    <property type="entry name" value="ANAPHASE PROMOTING COMPLEX SUBUNIT 4 APC4"/>
    <property type="match status" value="1"/>
</dbReference>
<dbReference type="KEGG" id="apln:108738980"/>
<dbReference type="PANTHER" id="PTHR13260:SF0">
    <property type="entry name" value="ANAPHASE-PROMOTING COMPLEX SUBUNIT 4"/>
    <property type="match status" value="1"/>
</dbReference>
<sequence length="728" mass="83176">MYQTIKQLEEKNVAQEIDILVWSNRMDLVAFSNLKGEVALHRLTWARAWNLSPHKDGIQVKAMAWRPDSKIIAIAYSLGEIFLVDVENKNILHKIEVQGEISCLHWVQTRKSNKSAGNLLCEDEENKHQIKYADNSSTFLADLQPLSSSAGQHNHQKPNLCENQKDLNLLIIGTREGLVHLSIFGKFMCATINLNKYYGHRCSILNATFSNDLNFIFITIKDENGHIKVAILNTDIFKTHKHELFAVANKHSHIDNLIPYLWDTIGTIKETWETILLEMDAKLKKYASKVSEGTLTADFLDLLMFGITSTEMQEFLLHDLTEKGLKKFGQVIETCYANIQQLLLKNLTKVGQNITYHLAELRGMARLKTRFEVIGLTEEPITEAINLAGSFLSKGGEMQQIINQSMIKYKAFFRWLYMAIVNLMEEQIPEMPKMTQQDISNITEFILNFDRIGRTEGSRDPSGKEFTMERLGQYLENAPLSAPPNIDENIWNNFLMHNECLREHPDIIRRYQNNSLVQQLHALEKSIDKIFEQPKFLTARDLNLKHTIDSLEDAQMTEIHSDDNQTFVASLDKKIGIFLTQIVPEIKGKSVYIFFAHSNTEKYQITDFKFYSVNILSVLLQESNAKASGLLCQLPINLIQDKMVDYDLNRSICGQNIPKINGFELGSSVVTKSLDDMACSKFAVSGARKVCIVLSKNRKKIRLFEMEADEEEEEDADMTSSIIENSDT</sequence>
<dbReference type="RefSeq" id="XP_018328115.1">
    <property type="nucleotide sequence ID" value="XM_018472613.2"/>
</dbReference>
<dbReference type="InParanoid" id="A0A1W4X6Z9"/>
<keyword evidence="2" id="KW-0132">Cell division</keyword>
<name>A0A1W4X6Z9_AGRPL</name>
<evidence type="ECO:0000256" key="6">
    <source>
        <dbReference type="SAM" id="MobiDB-lite"/>
    </source>
</evidence>
<dbReference type="Gene3D" id="2.130.10.10">
    <property type="entry name" value="YVTN repeat-like/Quinoprotein amine dehydrogenase"/>
    <property type="match status" value="1"/>
</dbReference>
<protein>
    <recommendedName>
        <fullName evidence="1">Anaphase-promoting complex subunit 4</fullName>
    </recommendedName>
</protein>
<dbReference type="SUPFAM" id="SSF50978">
    <property type="entry name" value="WD40 repeat-like"/>
    <property type="match status" value="1"/>
</dbReference>
<dbReference type="GO" id="GO:0005680">
    <property type="term" value="C:anaphase-promoting complex"/>
    <property type="evidence" value="ECO:0007669"/>
    <property type="project" value="InterPro"/>
</dbReference>
<evidence type="ECO:0000259" key="8">
    <source>
        <dbReference type="Pfam" id="PF12896"/>
    </source>
</evidence>
<dbReference type="GO" id="GO:0031145">
    <property type="term" value="P:anaphase-promoting complex-dependent catabolic process"/>
    <property type="evidence" value="ECO:0007669"/>
    <property type="project" value="InterPro"/>
</dbReference>
<evidence type="ECO:0000256" key="4">
    <source>
        <dbReference type="ARBA" id="ARBA00022786"/>
    </source>
</evidence>
<keyword evidence="10" id="KW-1185">Reference proteome</keyword>
<evidence type="ECO:0000256" key="5">
    <source>
        <dbReference type="ARBA" id="ARBA00023306"/>
    </source>
</evidence>
<dbReference type="InterPro" id="IPR024790">
    <property type="entry name" value="APC4_long_dom"/>
</dbReference>
<reference evidence="11" key="1">
    <citation type="submission" date="2025-08" db="UniProtKB">
        <authorList>
            <consortium name="RefSeq"/>
        </authorList>
    </citation>
    <scope>IDENTIFICATION</scope>
    <source>
        <tissue evidence="11">Entire body</tissue>
    </source>
</reference>
<evidence type="ECO:0000313" key="10">
    <source>
        <dbReference type="Proteomes" id="UP000192223"/>
    </source>
</evidence>
<dbReference type="InterPro" id="IPR024789">
    <property type="entry name" value="APC4"/>
</dbReference>
<accession>A0A1W4X6Z9</accession>
<evidence type="ECO:0000256" key="2">
    <source>
        <dbReference type="ARBA" id="ARBA00022618"/>
    </source>
</evidence>
<organism evidence="10 11">
    <name type="scientific">Agrilus planipennis</name>
    <name type="common">Emerald ash borer</name>
    <name type="synonym">Agrilus marcopoli</name>
    <dbReference type="NCBI Taxonomy" id="224129"/>
    <lineage>
        <taxon>Eukaryota</taxon>
        <taxon>Metazoa</taxon>
        <taxon>Ecdysozoa</taxon>
        <taxon>Arthropoda</taxon>
        <taxon>Hexapoda</taxon>
        <taxon>Insecta</taxon>
        <taxon>Pterygota</taxon>
        <taxon>Neoptera</taxon>
        <taxon>Endopterygota</taxon>
        <taxon>Coleoptera</taxon>
        <taxon>Polyphaga</taxon>
        <taxon>Elateriformia</taxon>
        <taxon>Buprestoidea</taxon>
        <taxon>Buprestidae</taxon>
        <taxon>Agrilinae</taxon>
        <taxon>Agrilus</taxon>
    </lineage>
</organism>
<evidence type="ECO:0000256" key="1">
    <source>
        <dbReference type="ARBA" id="ARBA00016067"/>
    </source>
</evidence>
<proteinExistence type="predicted"/>
<gene>
    <name evidence="11" type="primary">LOC108738980</name>
</gene>
<dbReference type="GO" id="GO:0034399">
    <property type="term" value="C:nuclear periphery"/>
    <property type="evidence" value="ECO:0007669"/>
    <property type="project" value="TreeGrafter"/>
</dbReference>
<dbReference type="Pfam" id="PF12894">
    <property type="entry name" value="ANAPC4_WD40"/>
    <property type="match status" value="1"/>
</dbReference>
<dbReference type="AlphaFoldDB" id="A0A1W4X6Z9"/>
<dbReference type="InterPro" id="IPR056358">
    <property type="entry name" value="APC4_C"/>
</dbReference>
<dbReference type="FunCoup" id="A0A1W4X6Z9">
    <property type="interactions" value="946"/>
</dbReference>
<evidence type="ECO:0000259" key="7">
    <source>
        <dbReference type="Pfam" id="PF12894"/>
    </source>
</evidence>
<dbReference type="InterPro" id="IPR036322">
    <property type="entry name" value="WD40_repeat_dom_sf"/>
</dbReference>
<evidence type="ECO:0000259" key="9">
    <source>
        <dbReference type="Pfam" id="PF23405"/>
    </source>
</evidence>
<dbReference type="STRING" id="224129.A0A1W4X6Z9"/>
<dbReference type="GeneID" id="108738980"/>
<feature type="domain" description="Anaphase-promoting complex subunit 4 C-terminal half WD40" evidence="9">
    <location>
        <begin position="597"/>
        <end position="705"/>
    </location>
</feature>
<dbReference type="InterPro" id="IPR015943">
    <property type="entry name" value="WD40/YVTN_repeat-like_dom_sf"/>
</dbReference>
<evidence type="ECO:0000313" key="11">
    <source>
        <dbReference type="RefSeq" id="XP_018328115.1"/>
    </source>
</evidence>